<feature type="domain" description="Glycosyl hydrolase family 13 catalytic" evidence="1">
    <location>
        <begin position="74"/>
        <end position="530"/>
    </location>
</feature>
<dbReference type="Gene3D" id="3.20.20.80">
    <property type="entry name" value="Glycosidases"/>
    <property type="match status" value="1"/>
</dbReference>
<dbReference type="Gene3D" id="1.10.1740.10">
    <property type="match status" value="1"/>
</dbReference>
<dbReference type="InterPro" id="IPR013780">
    <property type="entry name" value="Glyco_hydro_b"/>
</dbReference>
<dbReference type="Gene3D" id="2.60.40.1180">
    <property type="entry name" value="Golgi alpha-mannosidase II"/>
    <property type="match status" value="1"/>
</dbReference>
<comment type="caution">
    <text evidence="2">The sequence shown here is derived from an EMBL/GenBank/DDBJ whole genome shotgun (WGS) entry which is preliminary data.</text>
</comment>
<reference evidence="2 3" key="1">
    <citation type="submission" date="2018-08" db="EMBL/GenBank/DDBJ databases">
        <title>Sequencing the genomes of 1000 actinobacteria strains.</title>
        <authorList>
            <person name="Klenk H.-P."/>
        </authorList>
    </citation>
    <scope>NUCLEOTIDE SEQUENCE [LARGE SCALE GENOMIC DNA]</scope>
    <source>
        <strain evidence="2 3">DSM 22967</strain>
    </source>
</reference>
<dbReference type="InterPro" id="IPR055218">
    <property type="entry name" value="Amylosucrase_C"/>
</dbReference>
<dbReference type="OrthoDB" id="9043248at2"/>
<gene>
    <name evidence="2" type="ORF">DFJ65_3217</name>
</gene>
<organism evidence="2 3">
    <name type="scientific">Calidifontibacter indicus</name>
    <dbReference type="NCBI Taxonomy" id="419650"/>
    <lineage>
        <taxon>Bacteria</taxon>
        <taxon>Bacillati</taxon>
        <taxon>Actinomycetota</taxon>
        <taxon>Actinomycetes</taxon>
        <taxon>Micrococcales</taxon>
        <taxon>Dermacoccaceae</taxon>
        <taxon>Calidifontibacter</taxon>
    </lineage>
</organism>
<accession>A0A3D9URN0</accession>
<dbReference type="InterPro" id="IPR017853">
    <property type="entry name" value="GH"/>
</dbReference>
<evidence type="ECO:0000259" key="1">
    <source>
        <dbReference type="SMART" id="SM00642"/>
    </source>
</evidence>
<dbReference type="GO" id="GO:0047669">
    <property type="term" value="F:amylosucrase activity"/>
    <property type="evidence" value="ECO:0007669"/>
    <property type="project" value="InterPro"/>
</dbReference>
<dbReference type="AlphaFoldDB" id="A0A3D9URN0"/>
<dbReference type="Proteomes" id="UP000256253">
    <property type="component" value="Unassembled WGS sequence"/>
</dbReference>
<dbReference type="CDD" id="cd11324">
    <property type="entry name" value="AmyAc_Amylosucrase"/>
    <property type="match status" value="1"/>
</dbReference>
<dbReference type="InterPro" id="IPR006047">
    <property type="entry name" value="GH13_cat_dom"/>
</dbReference>
<dbReference type="Pfam" id="PF22582">
    <property type="entry name" value="Amylosucrase_C-like"/>
    <property type="match status" value="1"/>
</dbReference>
<proteinExistence type="predicted"/>
<dbReference type="InterPro" id="IPR045857">
    <property type="entry name" value="O16G_dom_2"/>
</dbReference>
<name>A0A3D9URN0_9MICO</name>
<dbReference type="RefSeq" id="WP_115923869.1">
    <property type="nucleotide sequence ID" value="NZ_QTUA01000001.1"/>
</dbReference>
<evidence type="ECO:0000313" key="2">
    <source>
        <dbReference type="EMBL" id="REF32122.1"/>
    </source>
</evidence>
<dbReference type="PANTHER" id="PTHR10357:SF213">
    <property type="entry name" value="ALPHA AMYLASE CATALYTIC REGION"/>
    <property type="match status" value="1"/>
</dbReference>
<dbReference type="InterPro" id="IPR044077">
    <property type="entry name" value="Amylosucrase"/>
</dbReference>
<dbReference type="Pfam" id="PF00128">
    <property type="entry name" value="Alpha-amylase"/>
    <property type="match status" value="1"/>
</dbReference>
<sequence length="622" mass="68980">MTIDASAEQLLEGLPAHRRELFEARRRRWLPDLREALAGLYAEPDAVAERLVALAARAFAERPDALHSHDLERTLAPDWFQRPDALGYAAYADRFGGTLAGVGEHVAYLRDLGVTYLHLMPLLTPRPGANDGGYAVMDYRTIRPDLGDLDDLRTLTATLRREGISLCLDLVLNHVAAEHDWAQRAKAGEQRYLDYFHTFVDRDVPDQYEATLPEVFPDFAPGNFTFDDALGRWVWTTFNDYQWDLDWSNPDVLAEFADIILFLANAGVEVFRLDAIAFTWKRMGTNCQNQPEVHLIVQALRTVARMACPATIFKAEAIVGPKDLVAYLGTGRQHGKVSDLAYHNGLMVQIWSALATGDARLTAHALAQLPPVPSTTAWIAYARCHDDIGWAIDDGDAAALGLNGFEHRRFLSQWYAGDFPGSWARGVVFQANERTGDARISGSLASLAGLEAGDPFALDRILLAHSVILAFGGMPVIWMGDEVGLLNDHSYESDPALADDNRWVHRPPMRWPPETTHPVYVGLQHLVRSRRTLPQLHASTPAVPAMTHDPGVLLLRREHPYGTVLLAFNVTAEHRVVPQAALWENGLDPVRVVDHLTGLGTGGDVWLPPYGSAWLHQANALQ</sequence>
<dbReference type="SUPFAM" id="SSF51445">
    <property type="entry name" value="(Trans)glycosidases"/>
    <property type="match status" value="1"/>
</dbReference>
<protein>
    <submittedName>
        <fullName evidence="2">Amylosucrase</fullName>
    </submittedName>
</protein>
<dbReference type="PANTHER" id="PTHR10357">
    <property type="entry name" value="ALPHA-AMYLASE FAMILY MEMBER"/>
    <property type="match status" value="1"/>
</dbReference>
<dbReference type="Gene3D" id="3.90.400.10">
    <property type="entry name" value="Oligo-1,6-glucosidase, Domain 2"/>
    <property type="match status" value="1"/>
</dbReference>
<dbReference type="GO" id="GO:0005975">
    <property type="term" value="P:carbohydrate metabolic process"/>
    <property type="evidence" value="ECO:0007669"/>
    <property type="project" value="InterPro"/>
</dbReference>
<keyword evidence="3" id="KW-1185">Reference proteome</keyword>
<dbReference type="EMBL" id="QTUA01000001">
    <property type="protein sequence ID" value="REF32122.1"/>
    <property type="molecule type" value="Genomic_DNA"/>
</dbReference>
<dbReference type="SMART" id="SM00642">
    <property type="entry name" value="Aamy"/>
    <property type="match status" value="1"/>
</dbReference>
<evidence type="ECO:0000313" key="3">
    <source>
        <dbReference type="Proteomes" id="UP000256253"/>
    </source>
</evidence>